<dbReference type="InterPro" id="IPR005519">
    <property type="entry name" value="Acid_phosphat_B-like"/>
</dbReference>
<organism evidence="2 3">
    <name type="scientific">Patiriisocius marinus</name>
    <dbReference type="NCBI Taxonomy" id="1397112"/>
    <lineage>
        <taxon>Bacteria</taxon>
        <taxon>Pseudomonadati</taxon>
        <taxon>Bacteroidota</taxon>
        <taxon>Flavobacteriia</taxon>
        <taxon>Flavobacteriales</taxon>
        <taxon>Flavobacteriaceae</taxon>
        <taxon>Patiriisocius</taxon>
    </lineage>
</organism>
<dbReference type="SFLD" id="SFLDS00003">
    <property type="entry name" value="Haloacid_Dehalogenase"/>
    <property type="match status" value="1"/>
</dbReference>
<reference evidence="2 3" key="1">
    <citation type="submission" date="2019-08" db="EMBL/GenBank/DDBJ databases">
        <title>Draft genome sequence of Ulvibacter marinus type strain NBRC 109484.</title>
        <authorList>
            <person name="Kawano K."/>
            <person name="Ushijima N."/>
            <person name="Kihara M."/>
            <person name="Itoh H."/>
        </authorList>
    </citation>
    <scope>NUCLEOTIDE SEQUENCE [LARGE SCALE GENOMIC DNA]</scope>
    <source>
        <strain evidence="2 3">NBRC 109484</strain>
    </source>
</reference>
<keyword evidence="3" id="KW-1185">Reference proteome</keyword>
<protein>
    <submittedName>
        <fullName evidence="2">5'-nucleotidase</fullName>
    </submittedName>
</protein>
<dbReference type="SFLD" id="SFLDG01125">
    <property type="entry name" value="C1.1:_Acid_Phosphatase_Like"/>
    <property type="match status" value="1"/>
</dbReference>
<dbReference type="NCBIfam" id="TIGR01533">
    <property type="entry name" value="lipo_e_P4"/>
    <property type="match status" value="1"/>
</dbReference>
<dbReference type="RefSeq" id="WP_151672206.1">
    <property type="nucleotide sequence ID" value="NZ_BKCG01000001.1"/>
</dbReference>
<dbReference type="InterPro" id="IPR023214">
    <property type="entry name" value="HAD_sf"/>
</dbReference>
<evidence type="ECO:0000313" key="2">
    <source>
        <dbReference type="EMBL" id="GER58112.1"/>
    </source>
</evidence>
<sequence>MKQKLLITLFSFGLLIGCKTQVTQTESSKITTINTNIPVREHSIQAILWQQQSAEYRALTYQAFNLARLQLDNILNAKNEFDKPIAIVTDIDETILDNSPYSGKQVELDEEYTSSRWKEWVTLKNAKAIPGAVDFFQYAKSKGVEVFYISNRKTLQKKETIANLIKVGFPFADQSHVFLKDATSGKLDRRLEVMKSHNIVMFLGDNLSDFSIVFEKSTTEIRNKNADSLRLDFGKKFIVLPNPLYGDWETNGVYEGNYKWSTFQKDSIRRKKITSY</sequence>
<dbReference type="PANTHER" id="PTHR31284">
    <property type="entry name" value="ACID PHOSPHATASE-LIKE PROTEIN"/>
    <property type="match status" value="1"/>
</dbReference>
<dbReference type="PIRSF" id="PIRSF019271">
    <property type="entry name" value="Acid_Ptase_C"/>
    <property type="match status" value="1"/>
</dbReference>
<dbReference type="GO" id="GO:0009279">
    <property type="term" value="C:cell outer membrane"/>
    <property type="evidence" value="ECO:0007669"/>
    <property type="project" value="InterPro"/>
</dbReference>
<dbReference type="AlphaFoldDB" id="A0A5J4IV64"/>
<dbReference type="EMBL" id="BKCG01000001">
    <property type="protein sequence ID" value="GER58112.1"/>
    <property type="molecule type" value="Genomic_DNA"/>
</dbReference>
<dbReference type="InterPro" id="IPR036412">
    <property type="entry name" value="HAD-like_sf"/>
</dbReference>
<evidence type="ECO:0000256" key="1">
    <source>
        <dbReference type="ARBA" id="ARBA00022729"/>
    </source>
</evidence>
<dbReference type="Proteomes" id="UP000326509">
    <property type="component" value="Unassembled WGS sequence"/>
</dbReference>
<dbReference type="PANTHER" id="PTHR31284:SF10">
    <property type="entry name" value="ACID PHOSPHATASE-LIKE PROTEIN"/>
    <property type="match status" value="1"/>
</dbReference>
<proteinExistence type="predicted"/>
<dbReference type="Pfam" id="PF03767">
    <property type="entry name" value="Acid_phosphat_B"/>
    <property type="match status" value="1"/>
</dbReference>
<dbReference type="Gene3D" id="3.40.50.1000">
    <property type="entry name" value="HAD superfamily/HAD-like"/>
    <property type="match status" value="1"/>
</dbReference>
<dbReference type="OrthoDB" id="395856at2"/>
<name>A0A5J4IV64_9FLAO</name>
<comment type="caution">
    <text evidence="2">The sequence shown here is derived from an EMBL/GenBank/DDBJ whole genome shotgun (WGS) entry which is preliminary data.</text>
</comment>
<accession>A0A5J4IV64</accession>
<dbReference type="InterPro" id="IPR006423">
    <property type="entry name" value="Lipo_e_P4"/>
</dbReference>
<dbReference type="CDD" id="cd07534">
    <property type="entry name" value="HAD_CAP"/>
    <property type="match status" value="1"/>
</dbReference>
<keyword evidence="1" id="KW-0732">Signal</keyword>
<evidence type="ECO:0000313" key="3">
    <source>
        <dbReference type="Proteomes" id="UP000326509"/>
    </source>
</evidence>
<dbReference type="PROSITE" id="PS51257">
    <property type="entry name" value="PROKAR_LIPOPROTEIN"/>
    <property type="match status" value="1"/>
</dbReference>
<dbReference type="SUPFAM" id="SSF56784">
    <property type="entry name" value="HAD-like"/>
    <property type="match status" value="1"/>
</dbReference>
<gene>
    <name evidence="2" type="ORF">ULMA_02200</name>
</gene>